<keyword evidence="2" id="KW-0472">Membrane</keyword>
<dbReference type="AlphaFoldDB" id="W6Z2V0"/>
<name>W6Z2V0_COCC2</name>
<dbReference type="HOGENOM" id="CLU_2249641_0_0_1"/>
<evidence type="ECO:0000256" key="2">
    <source>
        <dbReference type="SAM" id="Phobius"/>
    </source>
</evidence>
<dbReference type="GeneID" id="19145224"/>
<proteinExistence type="predicted"/>
<keyword evidence="2" id="KW-1133">Transmembrane helix</keyword>
<evidence type="ECO:0000256" key="1">
    <source>
        <dbReference type="SAM" id="MobiDB-lite"/>
    </source>
</evidence>
<evidence type="ECO:0000313" key="3">
    <source>
        <dbReference type="EMBL" id="EUC38011.1"/>
    </source>
</evidence>
<organism evidence="3 4">
    <name type="scientific">Cochliobolus carbonum (strain 26-R-13)</name>
    <name type="common">Maize leaf spot fungus</name>
    <name type="synonym">Bipolaris zeicola</name>
    <dbReference type="NCBI Taxonomy" id="930089"/>
    <lineage>
        <taxon>Eukaryota</taxon>
        <taxon>Fungi</taxon>
        <taxon>Dikarya</taxon>
        <taxon>Ascomycota</taxon>
        <taxon>Pezizomycotina</taxon>
        <taxon>Dothideomycetes</taxon>
        <taxon>Pleosporomycetidae</taxon>
        <taxon>Pleosporales</taxon>
        <taxon>Pleosporineae</taxon>
        <taxon>Pleosporaceae</taxon>
        <taxon>Bipolaris</taxon>
    </lineage>
</organism>
<keyword evidence="4" id="KW-1185">Reference proteome</keyword>
<dbReference type="KEGG" id="bze:COCCADRAFT_22552"/>
<feature type="compositionally biased region" description="Polar residues" evidence="1">
    <location>
        <begin position="86"/>
        <end position="104"/>
    </location>
</feature>
<feature type="region of interest" description="Disordered" evidence="1">
    <location>
        <begin position="74"/>
        <end position="104"/>
    </location>
</feature>
<sequence>MRERVCAAWGDWDWLEVDLTCKTVVIADRYTEGLRGGIVGERDLEKKRNISLSVTAVLFLCVTILHIMKAANTQRHISQEKDKPENGTNTKPTKSTANHGGSSR</sequence>
<reference evidence="3 4" key="1">
    <citation type="journal article" date="2013" name="PLoS Genet.">
        <title>Comparative genome structure, secondary metabolite, and effector coding capacity across Cochliobolus pathogens.</title>
        <authorList>
            <person name="Condon B.J."/>
            <person name="Leng Y."/>
            <person name="Wu D."/>
            <person name="Bushley K.E."/>
            <person name="Ohm R.A."/>
            <person name="Otillar R."/>
            <person name="Martin J."/>
            <person name="Schackwitz W."/>
            <person name="Grimwood J."/>
            <person name="MohdZainudin N."/>
            <person name="Xue C."/>
            <person name="Wang R."/>
            <person name="Manning V.A."/>
            <person name="Dhillon B."/>
            <person name="Tu Z.J."/>
            <person name="Steffenson B.J."/>
            <person name="Salamov A."/>
            <person name="Sun H."/>
            <person name="Lowry S."/>
            <person name="LaButti K."/>
            <person name="Han J."/>
            <person name="Copeland A."/>
            <person name="Lindquist E."/>
            <person name="Barry K."/>
            <person name="Schmutz J."/>
            <person name="Baker S.E."/>
            <person name="Ciuffetti L.M."/>
            <person name="Grigoriev I.V."/>
            <person name="Zhong S."/>
            <person name="Turgeon B.G."/>
        </authorList>
    </citation>
    <scope>NUCLEOTIDE SEQUENCE [LARGE SCALE GENOMIC DNA]</scope>
    <source>
        <strain evidence="3 4">26-R-13</strain>
    </source>
</reference>
<dbReference type="RefSeq" id="XP_007707702.1">
    <property type="nucleotide sequence ID" value="XM_007709512.1"/>
</dbReference>
<dbReference type="EMBL" id="KI964546">
    <property type="protein sequence ID" value="EUC38011.1"/>
    <property type="molecule type" value="Genomic_DNA"/>
</dbReference>
<keyword evidence="2" id="KW-0812">Transmembrane</keyword>
<accession>W6Z2V0</accession>
<dbReference type="Proteomes" id="UP000053841">
    <property type="component" value="Unassembled WGS sequence"/>
</dbReference>
<feature type="transmembrane region" description="Helical" evidence="2">
    <location>
        <begin position="50"/>
        <end position="68"/>
    </location>
</feature>
<gene>
    <name evidence="3" type="ORF">COCCADRAFT_22552</name>
</gene>
<protein>
    <submittedName>
        <fullName evidence="3">Uncharacterized protein</fullName>
    </submittedName>
</protein>
<evidence type="ECO:0000313" key="4">
    <source>
        <dbReference type="Proteomes" id="UP000053841"/>
    </source>
</evidence>